<protein>
    <recommendedName>
        <fullName evidence="1">DUF2786 domain-containing protein</fullName>
    </recommendedName>
</protein>
<comment type="caution">
    <text evidence="2">The sequence shown here is derived from an EMBL/GenBank/DDBJ whole genome shotgun (WGS) entry which is preliminary data.</text>
</comment>
<dbReference type="Pfam" id="PF10979">
    <property type="entry name" value="DUF2786"/>
    <property type="match status" value="1"/>
</dbReference>
<dbReference type="AlphaFoldDB" id="A0A839Y7C8"/>
<evidence type="ECO:0000313" key="2">
    <source>
        <dbReference type="EMBL" id="MBB3676174.1"/>
    </source>
</evidence>
<reference evidence="2 3" key="1">
    <citation type="submission" date="2020-08" db="EMBL/GenBank/DDBJ databases">
        <title>Sequencing the genomes of 1000 actinobacteria strains.</title>
        <authorList>
            <person name="Klenk H.-P."/>
        </authorList>
    </citation>
    <scope>NUCLEOTIDE SEQUENCE [LARGE SCALE GENOMIC DNA]</scope>
    <source>
        <strain evidence="2 3">DSM 16678</strain>
    </source>
</reference>
<sequence length="410" mass="43483">MTPRSSTTVDDVLRLLLAGARLAAQPGVTGQELDRVVDRLLVRDPAVDSGGHAQEVLRELLPTLWEGGWQPADLAHAVRRKVSTRAARLVAAVIAGEAAAEGVAERAPRAWTAQLAELDSRADTVAGWWQAERVPPAAGWRDVLRVVGLLRTLPRLEQLVPPPSGWSAALLADSSWDDVVDARALSRIRGLLAKAESTDFEAEAEALTAKAQELMARHAIDTAMLGHRGAAPATTGQVQARRLHLDDPHAEAKAAVVQAVGTANGVRVVLLPAFGIATLVGMPGDLDAVELLVTSLLLQSGRALADAVQQAGSRGRTAAYRRGFFYSYAQRIEERLTEARDQARVEATATYGSALAPVLADQQAAVDRAVEELFPSVRRRSGRTVDAAGWHAGRQAADAADLGGTRLTGG</sequence>
<organism evidence="2 3">
    <name type="scientific">Modestobacter versicolor</name>
    <dbReference type="NCBI Taxonomy" id="429133"/>
    <lineage>
        <taxon>Bacteria</taxon>
        <taxon>Bacillati</taxon>
        <taxon>Actinomycetota</taxon>
        <taxon>Actinomycetes</taxon>
        <taxon>Geodermatophilales</taxon>
        <taxon>Geodermatophilaceae</taxon>
        <taxon>Modestobacter</taxon>
    </lineage>
</organism>
<dbReference type="InterPro" id="IPR024498">
    <property type="entry name" value="DUF2786"/>
</dbReference>
<dbReference type="OrthoDB" id="3508128at2"/>
<evidence type="ECO:0000259" key="1">
    <source>
        <dbReference type="Pfam" id="PF10979"/>
    </source>
</evidence>
<name>A0A839Y7C8_9ACTN</name>
<proteinExistence type="predicted"/>
<dbReference type="RefSeq" id="WP_146251700.1">
    <property type="nucleotide sequence ID" value="NZ_JACIBU010000001.1"/>
</dbReference>
<dbReference type="EMBL" id="JACIBU010000001">
    <property type="protein sequence ID" value="MBB3676174.1"/>
    <property type="molecule type" value="Genomic_DNA"/>
</dbReference>
<gene>
    <name evidence="2" type="ORF">FHX36_001909</name>
</gene>
<accession>A0A839Y7C8</accession>
<dbReference type="Proteomes" id="UP000580718">
    <property type="component" value="Unassembled WGS sequence"/>
</dbReference>
<feature type="domain" description="DUF2786" evidence="1">
    <location>
        <begin position="183"/>
        <end position="221"/>
    </location>
</feature>
<evidence type="ECO:0000313" key="3">
    <source>
        <dbReference type="Proteomes" id="UP000580718"/>
    </source>
</evidence>